<sequence>MASNTPLQLGDLAVHNEERSKRKTLHFLHESSLGGGPTDSIEYALGMQRGDVDRLPCDLPNTAIVSEQLEDGYGCGDWALLPDMDQLEDPDVLDLLARNCRAPFDQRQYLPPIIHKPGTMYTYTLLFWPHVVDIRGPNGERCLSGSQLITSDIHPICALAGLPIFISFEWKDPDLLQEKLGSLEPHITQDLRNILPDLCRTVVPDWLGRITVIIPTMFFKARPDYRDNKYSEDAERRKTLQATIVEKSALIKALKAELKRAKEELATLPDGDLESLKFSMSEEFTGRYSHIFLAAKL</sequence>
<dbReference type="EMBL" id="JAACJK010000006">
    <property type="protein sequence ID" value="KAF5339833.1"/>
    <property type="molecule type" value="Genomic_DNA"/>
</dbReference>
<reference evidence="2 3" key="1">
    <citation type="journal article" date="2020" name="ISME J.">
        <title>Uncovering the hidden diversity of litter-decomposition mechanisms in mushroom-forming fungi.</title>
        <authorList>
            <person name="Floudas D."/>
            <person name="Bentzer J."/>
            <person name="Ahren D."/>
            <person name="Johansson T."/>
            <person name="Persson P."/>
            <person name="Tunlid A."/>
        </authorList>
    </citation>
    <scope>NUCLEOTIDE SEQUENCE [LARGE SCALE GENOMIC DNA]</scope>
    <source>
        <strain evidence="2 3">CBS 175.51</strain>
    </source>
</reference>
<protein>
    <submittedName>
        <fullName evidence="2">Uncharacterized protein</fullName>
    </submittedName>
</protein>
<evidence type="ECO:0000313" key="3">
    <source>
        <dbReference type="Proteomes" id="UP000541558"/>
    </source>
</evidence>
<keyword evidence="3" id="KW-1185">Reference proteome</keyword>
<dbReference type="OrthoDB" id="3070206at2759"/>
<name>A0A8H5CFI4_9AGAR</name>
<accession>A0A8H5CFI4</accession>
<evidence type="ECO:0000313" key="2">
    <source>
        <dbReference type="EMBL" id="KAF5339833.1"/>
    </source>
</evidence>
<dbReference type="AlphaFoldDB" id="A0A8H5CFI4"/>
<proteinExistence type="predicted"/>
<organism evidence="2 3">
    <name type="scientific">Ephemerocybe angulata</name>
    <dbReference type="NCBI Taxonomy" id="980116"/>
    <lineage>
        <taxon>Eukaryota</taxon>
        <taxon>Fungi</taxon>
        <taxon>Dikarya</taxon>
        <taxon>Basidiomycota</taxon>
        <taxon>Agaricomycotina</taxon>
        <taxon>Agaricomycetes</taxon>
        <taxon>Agaricomycetidae</taxon>
        <taxon>Agaricales</taxon>
        <taxon>Agaricineae</taxon>
        <taxon>Psathyrellaceae</taxon>
        <taxon>Ephemerocybe</taxon>
    </lineage>
</organism>
<comment type="caution">
    <text evidence="2">The sequence shown here is derived from an EMBL/GenBank/DDBJ whole genome shotgun (WGS) entry which is preliminary data.</text>
</comment>
<keyword evidence="1" id="KW-0175">Coiled coil</keyword>
<dbReference type="Proteomes" id="UP000541558">
    <property type="component" value="Unassembled WGS sequence"/>
</dbReference>
<evidence type="ECO:0000256" key="1">
    <source>
        <dbReference type="SAM" id="Coils"/>
    </source>
</evidence>
<gene>
    <name evidence="2" type="ORF">D9611_009153</name>
</gene>
<feature type="coiled-coil region" evidence="1">
    <location>
        <begin position="237"/>
        <end position="264"/>
    </location>
</feature>